<keyword evidence="13" id="KW-0808">Transferase</keyword>
<keyword evidence="14" id="KW-1185">Reference proteome</keyword>
<comment type="caution">
    <text evidence="13">The sequence shown here is derived from an EMBL/GenBank/DDBJ whole genome shotgun (WGS) entry which is preliminary data.</text>
</comment>
<evidence type="ECO:0000256" key="9">
    <source>
        <dbReference type="ARBA" id="ARBA00047380"/>
    </source>
</evidence>
<evidence type="ECO:0000256" key="4">
    <source>
        <dbReference type="ARBA" id="ARBA00022598"/>
    </source>
</evidence>
<dbReference type="RefSeq" id="WP_179454760.1">
    <property type="nucleotide sequence ID" value="NZ_BAAAPX010000001.1"/>
</dbReference>
<dbReference type="SUPFAM" id="SSF89095">
    <property type="entry name" value="GatB/YqeY motif"/>
    <property type="match status" value="1"/>
</dbReference>
<dbReference type="InterPro" id="IPR006075">
    <property type="entry name" value="Asn/Gln-tRNA_Trfase_suB/E_cat"/>
</dbReference>
<keyword evidence="6 11" id="KW-0067">ATP-binding</keyword>
<dbReference type="Pfam" id="PF02934">
    <property type="entry name" value="GatB_N"/>
    <property type="match status" value="1"/>
</dbReference>
<dbReference type="AlphaFoldDB" id="A0A852SX18"/>
<dbReference type="GO" id="GO:0006412">
    <property type="term" value="P:translation"/>
    <property type="evidence" value="ECO:0007669"/>
    <property type="project" value="UniProtKB-UniRule"/>
</dbReference>
<comment type="catalytic activity">
    <reaction evidence="10 11">
        <text>L-glutamyl-tRNA(Gln) + L-glutamine + ATP + H2O = L-glutaminyl-tRNA(Gln) + L-glutamate + ADP + phosphate + H(+)</text>
        <dbReference type="Rhea" id="RHEA:17521"/>
        <dbReference type="Rhea" id="RHEA-COMP:9681"/>
        <dbReference type="Rhea" id="RHEA-COMP:9684"/>
        <dbReference type="ChEBI" id="CHEBI:15377"/>
        <dbReference type="ChEBI" id="CHEBI:15378"/>
        <dbReference type="ChEBI" id="CHEBI:29985"/>
        <dbReference type="ChEBI" id="CHEBI:30616"/>
        <dbReference type="ChEBI" id="CHEBI:43474"/>
        <dbReference type="ChEBI" id="CHEBI:58359"/>
        <dbReference type="ChEBI" id="CHEBI:78520"/>
        <dbReference type="ChEBI" id="CHEBI:78521"/>
        <dbReference type="ChEBI" id="CHEBI:456216"/>
    </reaction>
</comment>
<dbReference type="PANTHER" id="PTHR11659:SF0">
    <property type="entry name" value="GLUTAMYL-TRNA(GLN) AMIDOTRANSFERASE SUBUNIT B, MITOCHONDRIAL"/>
    <property type="match status" value="1"/>
</dbReference>
<dbReference type="NCBIfam" id="NF004012">
    <property type="entry name" value="PRK05477.1-2"/>
    <property type="match status" value="1"/>
</dbReference>
<evidence type="ECO:0000259" key="12">
    <source>
        <dbReference type="SMART" id="SM00845"/>
    </source>
</evidence>
<dbReference type="GO" id="GO:0050567">
    <property type="term" value="F:glutaminyl-tRNA synthase (glutamine-hydrolyzing) activity"/>
    <property type="evidence" value="ECO:0007669"/>
    <property type="project" value="UniProtKB-UniRule"/>
</dbReference>
<dbReference type="PANTHER" id="PTHR11659">
    <property type="entry name" value="GLUTAMYL-TRNA GLN AMIDOTRANSFERASE SUBUNIT B MITOCHONDRIAL AND PROKARYOTIC PET112-RELATED"/>
    <property type="match status" value="1"/>
</dbReference>
<evidence type="ECO:0000256" key="7">
    <source>
        <dbReference type="ARBA" id="ARBA00022917"/>
    </source>
</evidence>
<dbReference type="SMART" id="SM00845">
    <property type="entry name" value="GatB_Yqey"/>
    <property type="match status" value="1"/>
</dbReference>
<evidence type="ECO:0000256" key="10">
    <source>
        <dbReference type="ARBA" id="ARBA00047913"/>
    </source>
</evidence>
<evidence type="ECO:0000313" key="13">
    <source>
        <dbReference type="EMBL" id="NYD73251.1"/>
    </source>
</evidence>
<comment type="catalytic activity">
    <reaction evidence="9 11">
        <text>L-aspartyl-tRNA(Asn) + L-glutamine + ATP + H2O = L-asparaginyl-tRNA(Asn) + L-glutamate + ADP + phosphate + 2 H(+)</text>
        <dbReference type="Rhea" id="RHEA:14513"/>
        <dbReference type="Rhea" id="RHEA-COMP:9674"/>
        <dbReference type="Rhea" id="RHEA-COMP:9677"/>
        <dbReference type="ChEBI" id="CHEBI:15377"/>
        <dbReference type="ChEBI" id="CHEBI:15378"/>
        <dbReference type="ChEBI" id="CHEBI:29985"/>
        <dbReference type="ChEBI" id="CHEBI:30616"/>
        <dbReference type="ChEBI" id="CHEBI:43474"/>
        <dbReference type="ChEBI" id="CHEBI:58359"/>
        <dbReference type="ChEBI" id="CHEBI:78515"/>
        <dbReference type="ChEBI" id="CHEBI:78516"/>
        <dbReference type="ChEBI" id="CHEBI:456216"/>
    </reaction>
</comment>
<evidence type="ECO:0000256" key="8">
    <source>
        <dbReference type="ARBA" id="ARBA00024799"/>
    </source>
</evidence>
<dbReference type="Pfam" id="PF02637">
    <property type="entry name" value="GatB_Yqey"/>
    <property type="match status" value="1"/>
</dbReference>
<keyword evidence="7 11" id="KW-0648">Protein biosynthesis</keyword>
<dbReference type="NCBIfam" id="NF004013">
    <property type="entry name" value="PRK05477.1-3"/>
    <property type="match status" value="1"/>
</dbReference>
<evidence type="ECO:0000256" key="1">
    <source>
        <dbReference type="ARBA" id="ARBA00005306"/>
    </source>
</evidence>
<sequence>MANATAHTAELMDYEKALELFEPVLGFEVHVELNTKTKMFCGCANEFGSGANTNTCPTCLGLPGGMPQVNEKAIESSIRLGLALGCDIAASSRFARKNYFYPDLAKNFQTSQYDEPIAHDGAITIELENGRELTIEIERAHMEEDAGKLTHVGGATGRIQGADYSLVDFNRGGVPLVEIVTKIIEGAEADAPEVGRTYVRAIRDIVKALGVSNARMEEGNVRCDANVSLRRRGSTELGTRTETKNVNSLRSIERAVRYEIQRQAAILEAGGTIVQETRHWHEDSGTTSAGRPKSDADDYRYFPEPDLVPVAPSSEWIEELRGTLPEQPTLRRKRLTAEWGFTALEFQDVANADLLDEVEATIAAGATPSAARKWWTGEIARLANAQNVPAGTLVSPQNVAELAALIEAGTLTDRLARQVLEGVVAGEGRPQEVVDARGLAVVSDDGALIAAIDDALAAQPDVLAKIRDGKVQAAGAVIGAVMKAMRGQADAARVRELVLERANAAE</sequence>
<dbReference type="InterPro" id="IPR023168">
    <property type="entry name" value="GatB_Yqey_C_2"/>
</dbReference>
<dbReference type="EC" id="6.3.5.-" evidence="11"/>
<gene>
    <name evidence="11" type="primary">gatB</name>
    <name evidence="13" type="ORF">BJ963_000770</name>
</gene>
<dbReference type="Proteomes" id="UP000589620">
    <property type="component" value="Unassembled WGS sequence"/>
</dbReference>
<evidence type="ECO:0000313" key="14">
    <source>
        <dbReference type="Proteomes" id="UP000589620"/>
    </source>
</evidence>
<comment type="subunit">
    <text evidence="2 11">Heterotrimer of A, B and C subunits.</text>
</comment>
<dbReference type="InterPro" id="IPR014746">
    <property type="entry name" value="Gln_synth/guanido_kin_cat_dom"/>
</dbReference>
<evidence type="ECO:0000256" key="5">
    <source>
        <dbReference type="ARBA" id="ARBA00022741"/>
    </source>
</evidence>
<comment type="similarity">
    <text evidence="1 11">Belongs to the GatB/GatE family. GatB subfamily.</text>
</comment>
<dbReference type="InterPro" id="IPR004413">
    <property type="entry name" value="GatB"/>
</dbReference>
<dbReference type="HAMAP" id="MF_00121">
    <property type="entry name" value="GatB"/>
    <property type="match status" value="1"/>
</dbReference>
<protein>
    <recommendedName>
        <fullName evidence="3 11">Aspartyl/glutamyl-tRNA(Asn/Gln) amidotransferase subunit B</fullName>
        <shortName evidence="11">Asp/Glu-ADT subunit B</shortName>
        <ecNumber evidence="11">6.3.5.-</ecNumber>
    </recommendedName>
</protein>
<dbReference type="GO" id="GO:0005524">
    <property type="term" value="F:ATP binding"/>
    <property type="evidence" value="ECO:0007669"/>
    <property type="project" value="UniProtKB-KW"/>
</dbReference>
<evidence type="ECO:0000256" key="2">
    <source>
        <dbReference type="ARBA" id="ARBA00011123"/>
    </source>
</evidence>
<dbReference type="Gene3D" id="1.10.10.410">
    <property type="match status" value="1"/>
</dbReference>
<dbReference type="GO" id="GO:0016740">
    <property type="term" value="F:transferase activity"/>
    <property type="evidence" value="ECO:0007669"/>
    <property type="project" value="UniProtKB-KW"/>
</dbReference>
<keyword evidence="5 11" id="KW-0547">Nucleotide-binding</keyword>
<evidence type="ECO:0000256" key="11">
    <source>
        <dbReference type="HAMAP-Rule" id="MF_00121"/>
    </source>
</evidence>
<dbReference type="NCBIfam" id="TIGR00133">
    <property type="entry name" value="gatB"/>
    <property type="match status" value="1"/>
</dbReference>
<dbReference type="SUPFAM" id="SSF55931">
    <property type="entry name" value="Glutamine synthetase/guanido kinase"/>
    <property type="match status" value="1"/>
</dbReference>
<dbReference type="InterPro" id="IPR018027">
    <property type="entry name" value="Asn/Gln_amidotransferase"/>
</dbReference>
<reference evidence="13 14" key="1">
    <citation type="submission" date="2020-07" db="EMBL/GenBank/DDBJ databases">
        <title>Sequencing the genomes of 1000 actinobacteria strains.</title>
        <authorList>
            <person name="Klenk H.-P."/>
        </authorList>
    </citation>
    <scope>NUCLEOTIDE SEQUENCE [LARGE SCALE GENOMIC DNA]</scope>
    <source>
        <strain evidence="13 14">DSM 23871</strain>
    </source>
</reference>
<organism evidence="13 14">
    <name type="scientific">Leifsonia soli</name>
    <dbReference type="NCBI Taxonomy" id="582665"/>
    <lineage>
        <taxon>Bacteria</taxon>
        <taxon>Bacillati</taxon>
        <taxon>Actinomycetota</taxon>
        <taxon>Actinomycetes</taxon>
        <taxon>Micrococcales</taxon>
        <taxon>Microbacteriaceae</taxon>
        <taxon>Leifsonia</taxon>
    </lineage>
</organism>
<keyword evidence="4 11" id="KW-0436">Ligase</keyword>
<dbReference type="InterPro" id="IPR003789">
    <property type="entry name" value="Asn/Gln_tRNA_amidoTrase-B-like"/>
</dbReference>
<dbReference type="GO" id="GO:0070681">
    <property type="term" value="P:glutaminyl-tRNAGln biosynthesis via transamidation"/>
    <property type="evidence" value="ECO:0007669"/>
    <property type="project" value="TreeGrafter"/>
</dbReference>
<evidence type="ECO:0000256" key="6">
    <source>
        <dbReference type="ARBA" id="ARBA00022840"/>
    </source>
</evidence>
<dbReference type="NCBIfam" id="NF004014">
    <property type="entry name" value="PRK05477.1-4"/>
    <property type="match status" value="1"/>
</dbReference>
<dbReference type="InterPro" id="IPR017959">
    <property type="entry name" value="Asn/Gln-tRNA_amidoTrfase_suB/E"/>
</dbReference>
<feature type="domain" description="Asn/Gln amidotransferase" evidence="12">
    <location>
        <begin position="356"/>
        <end position="502"/>
    </location>
</feature>
<evidence type="ECO:0000256" key="3">
    <source>
        <dbReference type="ARBA" id="ARBA00016923"/>
    </source>
</evidence>
<proteinExistence type="inferred from homology"/>
<accession>A0A852SX18</accession>
<dbReference type="EMBL" id="JACCBJ010000001">
    <property type="protein sequence ID" value="NYD73251.1"/>
    <property type="molecule type" value="Genomic_DNA"/>
</dbReference>
<name>A0A852SX18_9MICO</name>
<comment type="function">
    <text evidence="8 11">Allows the formation of correctly charged Asn-tRNA(Asn) or Gln-tRNA(Gln) through the transamidation of misacylated Asp-tRNA(Asn) or Glu-tRNA(Gln) in organisms which lack either or both of asparaginyl-tRNA or glutaminyl-tRNA synthetases. The reaction takes place in the presence of glutamine and ATP through an activated phospho-Asp-tRNA(Asn) or phospho-Glu-tRNA(Gln).</text>
</comment>